<dbReference type="AlphaFoldDB" id="A0A8K0HI52"/>
<evidence type="ECO:0000256" key="3">
    <source>
        <dbReference type="ARBA" id="ARBA00022729"/>
    </source>
</evidence>
<dbReference type="Proteomes" id="UP000796880">
    <property type="component" value="Unassembled WGS sequence"/>
</dbReference>
<proteinExistence type="predicted"/>
<keyword evidence="6" id="KW-0325">Glycoprotein</keyword>
<dbReference type="PANTHER" id="PTHR46854:SF1">
    <property type="entry name" value="5'-ADENYLYLSULFATE REDUCTASE-LIKE 4-RELATED"/>
    <property type="match status" value="1"/>
</dbReference>
<evidence type="ECO:0000313" key="8">
    <source>
        <dbReference type="EMBL" id="KAF3453212.1"/>
    </source>
</evidence>
<evidence type="ECO:0000256" key="4">
    <source>
        <dbReference type="ARBA" id="ARBA00022989"/>
    </source>
</evidence>
<feature type="domain" description="Thioredoxin" evidence="7">
    <location>
        <begin position="171"/>
        <end position="260"/>
    </location>
</feature>
<dbReference type="InterPro" id="IPR013766">
    <property type="entry name" value="Thioredoxin_domain"/>
</dbReference>
<dbReference type="EMBL" id="VOIH02000002">
    <property type="protein sequence ID" value="KAF3453212.1"/>
    <property type="molecule type" value="Genomic_DNA"/>
</dbReference>
<evidence type="ECO:0000256" key="1">
    <source>
        <dbReference type="ARBA" id="ARBA00004167"/>
    </source>
</evidence>
<evidence type="ECO:0000313" key="9">
    <source>
        <dbReference type="Proteomes" id="UP000796880"/>
    </source>
</evidence>
<keyword evidence="2" id="KW-0812">Transmembrane</keyword>
<reference evidence="8" key="1">
    <citation type="submission" date="2020-03" db="EMBL/GenBank/DDBJ databases">
        <title>A high-quality chromosome-level genome assembly of a woody plant with both climbing and erect habits, Rhamnella rubrinervis.</title>
        <authorList>
            <person name="Lu Z."/>
            <person name="Yang Y."/>
            <person name="Zhu X."/>
            <person name="Sun Y."/>
        </authorList>
    </citation>
    <scope>NUCLEOTIDE SEQUENCE</scope>
    <source>
        <strain evidence="8">BYM</strain>
        <tissue evidence="8">Leaf</tissue>
    </source>
</reference>
<evidence type="ECO:0000256" key="2">
    <source>
        <dbReference type="ARBA" id="ARBA00022692"/>
    </source>
</evidence>
<dbReference type="GO" id="GO:0016020">
    <property type="term" value="C:membrane"/>
    <property type="evidence" value="ECO:0007669"/>
    <property type="project" value="UniProtKB-SubCell"/>
</dbReference>
<organism evidence="8 9">
    <name type="scientific">Rhamnella rubrinervis</name>
    <dbReference type="NCBI Taxonomy" id="2594499"/>
    <lineage>
        <taxon>Eukaryota</taxon>
        <taxon>Viridiplantae</taxon>
        <taxon>Streptophyta</taxon>
        <taxon>Embryophyta</taxon>
        <taxon>Tracheophyta</taxon>
        <taxon>Spermatophyta</taxon>
        <taxon>Magnoliopsida</taxon>
        <taxon>eudicotyledons</taxon>
        <taxon>Gunneridae</taxon>
        <taxon>Pentapetalae</taxon>
        <taxon>rosids</taxon>
        <taxon>fabids</taxon>
        <taxon>Rosales</taxon>
        <taxon>Rhamnaceae</taxon>
        <taxon>rhamnoid group</taxon>
        <taxon>Rhamneae</taxon>
        <taxon>Rhamnella</taxon>
    </lineage>
</organism>
<keyword evidence="3" id="KW-0732">Signal</keyword>
<accession>A0A8K0HI52</accession>
<dbReference type="InterPro" id="IPR044606">
    <property type="entry name" value="APRL4/6"/>
</dbReference>
<dbReference type="SUPFAM" id="SSF52833">
    <property type="entry name" value="Thioredoxin-like"/>
    <property type="match status" value="1"/>
</dbReference>
<dbReference type="Gene3D" id="3.40.30.10">
    <property type="entry name" value="Glutaredoxin"/>
    <property type="match status" value="1"/>
</dbReference>
<evidence type="ECO:0000259" key="7">
    <source>
        <dbReference type="Pfam" id="PF00085"/>
    </source>
</evidence>
<name>A0A8K0HI52_9ROSA</name>
<dbReference type="InterPro" id="IPR036249">
    <property type="entry name" value="Thioredoxin-like_sf"/>
</dbReference>
<keyword evidence="9" id="KW-1185">Reference proteome</keyword>
<dbReference type="OrthoDB" id="19690at2759"/>
<dbReference type="PANTHER" id="PTHR46854">
    <property type="entry name" value="5'-ADENYLYLSULFATE REDUCTASE-LIKE 4-RELATED"/>
    <property type="match status" value="1"/>
</dbReference>
<dbReference type="Pfam" id="PF00085">
    <property type="entry name" value="Thioredoxin"/>
    <property type="match status" value="1"/>
</dbReference>
<gene>
    <name evidence="8" type="ORF">FNV43_RR03651</name>
</gene>
<keyword evidence="5" id="KW-0472">Membrane</keyword>
<keyword evidence="4" id="KW-1133">Transmembrane helix</keyword>
<comment type="caution">
    <text evidence="8">The sequence shown here is derived from an EMBL/GenBank/DDBJ whole genome shotgun (WGS) entry which is preliminary data.</text>
</comment>
<sequence>MNNEEPFFQSSPLACTYSVPTLCNRNVMAFDPSADHHHHQLDSLPLIDLRLLSRPELYSLPLLLLLHIPLQSPMRQRRLNPQNRPVVRLLKQLFAAETHDDRIPVTVRIENNDSGPEPSYNFMQSTPIGVVVDNARSVPYRLDRWVPRVELPHTRRFSILWEMRFYYKGHFNMVHKSSHDCVIALFYASWCPFSQTFRPIFSILSSLYPSIPHFAIEASTVRPSILSKCGVHGFSTLFILNSTLHVRYHGPWTPGSLIAFYNDVTGTVLPLTWTKLQAHQMRSMIALIRKVAPSHGHGLLRTYLSGNIFGSGHRVCAHEIALLVISYSACICAMCLDKIHTKYEIRSLLEHSLAYRKRAVQLFNSLKESRKRSNLQEGAMNARAWASQLLATVSNGDASTGRVVPVSEFH</sequence>
<comment type="subcellular location">
    <subcellularLocation>
        <location evidence="1">Membrane</location>
        <topology evidence="1">Single-pass membrane protein</topology>
    </subcellularLocation>
</comment>
<evidence type="ECO:0000256" key="5">
    <source>
        <dbReference type="ARBA" id="ARBA00023136"/>
    </source>
</evidence>
<protein>
    <recommendedName>
        <fullName evidence="7">Thioredoxin domain-containing protein</fullName>
    </recommendedName>
</protein>
<evidence type="ECO:0000256" key="6">
    <source>
        <dbReference type="ARBA" id="ARBA00023180"/>
    </source>
</evidence>